<proteinExistence type="inferred from homology"/>
<accession>A0ABV9QFZ9</accession>
<evidence type="ECO:0000256" key="7">
    <source>
        <dbReference type="ARBA" id="ARBA00029745"/>
    </source>
</evidence>
<dbReference type="SUPFAM" id="SSF54690">
    <property type="entry name" value="Molybdopterin synthase subunit MoaE"/>
    <property type="match status" value="1"/>
</dbReference>
<evidence type="ECO:0000256" key="3">
    <source>
        <dbReference type="ARBA" id="ARBA00011950"/>
    </source>
</evidence>
<evidence type="ECO:0000256" key="10">
    <source>
        <dbReference type="ARBA" id="ARBA00032474"/>
    </source>
</evidence>
<comment type="caution">
    <text evidence="12">The sequence shown here is derived from an EMBL/GenBank/DDBJ whole genome shotgun (WGS) entry which is preliminary data.</text>
</comment>
<dbReference type="CDD" id="cd00756">
    <property type="entry name" value="MoaE"/>
    <property type="match status" value="1"/>
</dbReference>
<dbReference type="Pfam" id="PF02391">
    <property type="entry name" value="MoaE"/>
    <property type="match status" value="1"/>
</dbReference>
<evidence type="ECO:0000256" key="4">
    <source>
        <dbReference type="ARBA" id="ARBA00013858"/>
    </source>
</evidence>
<evidence type="ECO:0000256" key="2">
    <source>
        <dbReference type="ARBA" id="ARBA00005426"/>
    </source>
</evidence>
<gene>
    <name evidence="12" type="ORF">ACFO6X_06565</name>
</gene>
<evidence type="ECO:0000256" key="9">
    <source>
        <dbReference type="ARBA" id="ARBA00030781"/>
    </source>
</evidence>
<evidence type="ECO:0000313" key="13">
    <source>
        <dbReference type="Proteomes" id="UP001596001"/>
    </source>
</evidence>
<keyword evidence="5" id="KW-0501">Molybdenum cofactor biosynthesis</keyword>
<comment type="catalytic activity">
    <reaction evidence="11">
        <text>2 [molybdopterin-synthase sulfur-carrier protein]-C-terminal-Gly-aminoethanethioate + cyclic pyranopterin phosphate + H2O = molybdopterin + 2 [molybdopterin-synthase sulfur-carrier protein]-C-terminal Gly-Gly + 2 H(+)</text>
        <dbReference type="Rhea" id="RHEA:26333"/>
        <dbReference type="Rhea" id="RHEA-COMP:12202"/>
        <dbReference type="Rhea" id="RHEA-COMP:19907"/>
        <dbReference type="ChEBI" id="CHEBI:15377"/>
        <dbReference type="ChEBI" id="CHEBI:15378"/>
        <dbReference type="ChEBI" id="CHEBI:58698"/>
        <dbReference type="ChEBI" id="CHEBI:59648"/>
        <dbReference type="ChEBI" id="CHEBI:90778"/>
        <dbReference type="ChEBI" id="CHEBI:232372"/>
        <dbReference type="EC" id="2.8.1.12"/>
    </reaction>
</comment>
<evidence type="ECO:0000256" key="1">
    <source>
        <dbReference type="ARBA" id="ARBA00005046"/>
    </source>
</evidence>
<comment type="similarity">
    <text evidence="2">Belongs to the MoaE family.</text>
</comment>
<keyword evidence="13" id="KW-1185">Reference proteome</keyword>
<dbReference type="EC" id="2.8.1.12" evidence="3"/>
<comment type="subunit">
    <text evidence="6">Heterotetramer of 2 MoaD subunits and 2 MoaE subunits. Also stable as homodimer. The enzyme changes between these two forms during catalysis.</text>
</comment>
<dbReference type="EMBL" id="JBHSHJ010000004">
    <property type="protein sequence ID" value="MFC4788645.1"/>
    <property type="molecule type" value="Genomic_DNA"/>
</dbReference>
<dbReference type="InterPro" id="IPR003448">
    <property type="entry name" value="Mopterin_biosynth_MoaE"/>
</dbReference>
<reference evidence="13" key="1">
    <citation type="journal article" date="2019" name="Int. J. Syst. Evol. Microbiol.">
        <title>The Global Catalogue of Microorganisms (GCM) 10K type strain sequencing project: providing services to taxonomists for standard genome sequencing and annotation.</title>
        <authorList>
            <consortium name="The Broad Institute Genomics Platform"/>
            <consortium name="The Broad Institute Genome Sequencing Center for Infectious Disease"/>
            <person name="Wu L."/>
            <person name="Ma J."/>
        </authorList>
    </citation>
    <scope>NUCLEOTIDE SEQUENCE [LARGE SCALE GENOMIC DNA]</scope>
    <source>
        <strain evidence="13">CCUG 49452</strain>
    </source>
</reference>
<evidence type="ECO:0000313" key="12">
    <source>
        <dbReference type="EMBL" id="MFC4788645.1"/>
    </source>
</evidence>
<dbReference type="RefSeq" id="WP_382431767.1">
    <property type="nucleotide sequence ID" value="NZ_JBHSHJ010000004.1"/>
</dbReference>
<dbReference type="Proteomes" id="UP001596001">
    <property type="component" value="Unassembled WGS sequence"/>
</dbReference>
<evidence type="ECO:0000256" key="6">
    <source>
        <dbReference type="ARBA" id="ARBA00026066"/>
    </source>
</evidence>
<evidence type="ECO:0000256" key="11">
    <source>
        <dbReference type="ARBA" id="ARBA00049878"/>
    </source>
</evidence>
<organism evidence="12 13">
    <name type="scientific">Giesbergeria sinuosa</name>
    <dbReference type="NCBI Taxonomy" id="80883"/>
    <lineage>
        <taxon>Bacteria</taxon>
        <taxon>Pseudomonadati</taxon>
        <taxon>Pseudomonadota</taxon>
        <taxon>Betaproteobacteria</taxon>
        <taxon>Burkholderiales</taxon>
        <taxon>Comamonadaceae</taxon>
        <taxon>Giesbergeria</taxon>
    </lineage>
</organism>
<evidence type="ECO:0000256" key="8">
    <source>
        <dbReference type="ARBA" id="ARBA00030407"/>
    </source>
</evidence>
<dbReference type="PANTHER" id="PTHR23404">
    <property type="entry name" value="MOLYBDOPTERIN SYNTHASE RELATED"/>
    <property type="match status" value="1"/>
</dbReference>
<dbReference type="InterPro" id="IPR036563">
    <property type="entry name" value="MoaE_sf"/>
</dbReference>
<evidence type="ECO:0000256" key="5">
    <source>
        <dbReference type="ARBA" id="ARBA00023150"/>
    </source>
</evidence>
<sequence>MPALHVAVQTADFDISTELAALRRQDPRVGAVCCLVGTVRECHAGDTVSTLELEHYPGMTERTIMALAQQAISRFGILGARIIHRVGRLQPSDHIVLVAVTAIHRAEAFTACEFLMDHLKMQAPFWKKEHTLTGARWLDARSSDAAALARWQSDAEN</sequence>
<protein>
    <recommendedName>
        <fullName evidence="4">Molybdopterin synthase catalytic subunit</fullName>
        <ecNumber evidence="3">2.8.1.12</ecNumber>
    </recommendedName>
    <alternativeName>
        <fullName evidence="9">MPT synthase subunit 2</fullName>
    </alternativeName>
    <alternativeName>
        <fullName evidence="7">Molybdenum cofactor biosynthesis protein E</fullName>
    </alternativeName>
    <alternativeName>
        <fullName evidence="8">Molybdopterin-converting factor large subunit</fullName>
    </alternativeName>
    <alternativeName>
        <fullName evidence="10">Molybdopterin-converting factor subunit 2</fullName>
    </alternativeName>
</protein>
<name>A0ABV9QFZ9_9BURK</name>
<comment type="pathway">
    <text evidence="1">Cofactor biosynthesis; molybdopterin biosynthesis.</text>
</comment>
<dbReference type="Gene3D" id="3.90.1170.40">
    <property type="entry name" value="Molybdopterin biosynthesis MoaE subunit"/>
    <property type="match status" value="1"/>
</dbReference>